<dbReference type="Proteomes" id="UP000803844">
    <property type="component" value="Unassembled WGS sequence"/>
</dbReference>
<keyword evidence="7" id="KW-0539">Nucleus</keyword>
<dbReference type="PANTHER" id="PTHR31077:SF1">
    <property type="entry name" value="U4_U6.U5 SMALL NUCLEAR RIBONUCLEOPROTEIN 27 KDA PROTEIN"/>
    <property type="match status" value="1"/>
</dbReference>
<reference evidence="9" key="1">
    <citation type="journal article" date="2020" name="Phytopathology">
        <title>Genome sequence of the chestnut blight fungus Cryphonectria parasitica EP155: A fundamental resource for an archetypical invasive plant pathogen.</title>
        <authorList>
            <person name="Crouch J.A."/>
            <person name="Dawe A."/>
            <person name="Aerts A."/>
            <person name="Barry K."/>
            <person name="Churchill A.C.L."/>
            <person name="Grimwood J."/>
            <person name="Hillman B."/>
            <person name="Milgroom M.G."/>
            <person name="Pangilinan J."/>
            <person name="Smith M."/>
            <person name="Salamov A."/>
            <person name="Schmutz J."/>
            <person name="Yadav J."/>
            <person name="Grigoriev I.V."/>
            <person name="Nuss D."/>
        </authorList>
    </citation>
    <scope>NUCLEOTIDE SEQUENCE</scope>
    <source>
        <strain evidence="9">EP155</strain>
    </source>
</reference>
<name>A0A9P5CVD5_CRYP1</name>
<keyword evidence="5" id="KW-0507">mRNA processing</keyword>
<comment type="caution">
    <text evidence="9">The sequence shown here is derived from an EMBL/GenBank/DDBJ whole genome shotgun (WGS) entry which is preliminary data.</text>
</comment>
<evidence type="ECO:0000256" key="5">
    <source>
        <dbReference type="ARBA" id="ARBA00022664"/>
    </source>
</evidence>
<evidence type="ECO:0000256" key="2">
    <source>
        <dbReference type="ARBA" id="ARBA00004123"/>
    </source>
</evidence>
<dbReference type="GO" id="GO:0006397">
    <property type="term" value="P:mRNA processing"/>
    <property type="evidence" value="ECO:0007669"/>
    <property type="project" value="UniProtKB-KW"/>
</dbReference>
<accession>A0A9P5CVD5</accession>
<dbReference type="PANTHER" id="PTHR31077">
    <property type="entry name" value="U4/U6.U5 SMALL NUCLEAR RIBONUCLEOPROTEIN 27 KDA PROTEIN"/>
    <property type="match status" value="1"/>
</dbReference>
<evidence type="ECO:0000256" key="1">
    <source>
        <dbReference type="ARBA" id="ARBA00003632"/>
    </source>
</evidence>
<protein>
    <submittedName>
        <fullName evidence="9">DUF1777-domain-containing protein</fullName>
    </submittedName>
</protein>
<evidence type="ECO:0000256" key="3">
    <source>
        <dbReference type="ARBA" id="ARBA00008218"/>
    </source>
</evidence>
<dbReference type="GO" id="GO:0008380">
    <property type="term" value="P:RNA splicing"/>
    <property type="evidence" value="ECO:0007669"/>
    <property type="project" value="UniProtKB-KW"/>
</dbReference>
<evidence type="ECO:0000256" key="4">
    <source>
        <dbReference type="ARBA" id="ARBA00011825"/>
    </source>
</evidence>
<gene>
    <name evidence="9" type="ORF">M406DRAFT_247081</name>
</gene>
<comment type="similarity">
    <text evidence="3">Belongs to the SNUT3 family.</text>
</comment>
<dbReference type="EMBL" id="MU032344">
    <property type="protein sequence ID" value="KAF3771036.1"/>
    <property type="molecule type" value="Genomic_DNA"/>
</dbReference>
<evidence type="ECO:0000313" key="9">
    <source>
        <dbReference type="EMBL" id="KAF3771036.1"/>
    </source>
</evidence>
<dbReference type="AlphaFoldDB" id="A0A9P5CVD5"/>
<evidence type="ECO:0000259" key="8">
    <source>
        <dbReference type="Pfam" id="PF08648"/>
    </source>
</evidence>
<evidence type="ECO:0000256" key="6">
    <source>
        <dbReference type="ARBA" id="ARBA00023187"/>
    </source>
</evidence>
<feature type="domain" description="U4/U6.U5 small nuclear ribonucleoprotein 27kDa protein" evidence="8">
    <location>
        <begin position="1"/>
        <end position="50"/>
    </location>
</feature>
<organism evidence="9 10">
    <name type="scientific">Cryphonectria parasitica (strain ATCC 38755 / EP155)</name>
    <dbReference type="NCBI Taxonomy" id="660469"/>
    <lineage>
        <taxon>Eukaryota</taxon>
        <taxon>Fungi</taxon>
        <taxon>Dikarya</taxon>
        <taxon>Ascomycota</taxon>
        <taxon>Pezizomycotina</taxon>
        <taxon>Sordariomycetes</taxon>
        <taxon>Sordariomycetidae</taxon>
        <taxon>Diaporthales</taxon>
        <taxon>Cryphonectriaceae</taxon>
        <taxon>Cryphonectria-Endothia species complex</taxon>
        <taxon>Cryphonectria</taxon>
    </lineage>
</organism>
<comment type="subcellular location">
    <subcellularLocation>
        <location evidence="2">Nucleus</location>
    </subcellularLocation>
</comment>
<sequence length="52" mass="5707">MAAMMGFGGFGSTKGKKVVGNNVGAVRKEKKTEYRQYMNRVGGFNRPLSPPR</sequence>
<dbReference type="InterPro" id="IPR013957">
    <property type="entry name" value="SNRNP27"/>
</dbReference>
<proteinExistence type="inferred from homology"/>
<keyword evidence="6" id="KW-0508">mRNA splicing</keyword>
<dbReference type="GeneID" id="63833575"/>
<comment type="subunit">
    <text evidence="4">Part of a tri-snRNP complex.</text>
</comment>
<dbReference type="RefSeq" id="XP_040781997.1">
    <property type="nucleotide sequence ID" value="XM_040916446.1"/>
</dbReference>
<evidence type="ECO:0000313" key="10">
    <source>
        <dbReference type="Proteomes" id="UP000803844"/>
    </source>
</evidence>
<dbReference type="GO" id="GO:0071011">
    <property type="term" value="C:precatalytic spliceosome"/>
    <property type="evidence" value="ECO:0007669"/>
    <property type="project" value="TreeGrafter"/>
</dbReference>
<dbReference type="Pfam" id="PF08648">
    <property type="entry name" value="SNRNP27"/>
    <property type="match status" value="1"/>
</dbReference>
<evidence type="ECO:0000256" key="7">
    <source>
        <dbReference type="ARBA" id="ARBA00023242"/>
    </source>
</evidence>
<comment type="function">
    <text evidence="1">May play a role in mRNA splicing.</text>
</comment>
<keyword evidence="10" id="KW-1185">Reference proteome</keyword>